<dbReference type="Gramene" id="evm.model.10.1911">
    <property type="protein sequence ID" value="cds.evm.model.10.1911"/>
    <property type="gene ID" value="evm.TU.10.1911"/>
</dbReference>
<sequence length="124" mass="13788">MKREGRQHGMVRTCQILSSPSNPRPETKFVNRFDTPTTAGLFTRVSSKPTNHSKFTGKCGQSWCNGCHLHPAHKAKDKIKGTQKLKLKGVVSNNKDSFSGFSATSILDHIYNMDDNEEEGVDHA</sequence>
<organism evidence="1 2">
    <name type="scientific">Cannabis sativa</name>
    <name type="common">Hemp</name>
    <name type="synonym">Marijuana</name>
    <dbReference type="NCBI Taxonomy" id="3483"/>
    <lineage>
        <taxon>Eukaryota</taxon>
        <taxon>Viridiplantae</taxon>
        <taxon>Streptophyta</taxon>
        <taxon>Embryophyta</taxon>
        <taxon>Tracheophyta</taxon>
        <taxon>Spermatophyta</taxon>
        <taxon>Magnoliopsida</taxon>
        <taxon>eudicotyledons</taxon>
        <taxon>Gunneridae</taxon>
        <taxon>Pentapetalae</taxon>
        <taxon>rosids</taxon>
        <taxon>fabids</taxon>
        <taxon>Rosales</taxon>
        <taxon>Cannabaceae</taxon>
        <taxon>Cannabis</taxon>
    </lineage>
</organism>
<dbReference type="PANTHER" id="PTHR34278">
    <property type="entry name" value="PROTEIN THI031, PUTATIVE-RELATED"/>
    <property type="match status" value="1"/>
</dbReference>
<evidence type="ECO:0000313" key="2">
    <source>
        <dbReference type="Proteomes" id="UP000596661"/>
    </source>
</evidence>
<name>A0A803QLA8_CANSA</name>
<accession>A0A803QLA8</accession>
<dbReference type="Proteomes" id="UP000596661">
    <property type="component" value="Unassembled WGS sequence"/>
</dbReference>
<dbReference type="OrthoDB" id="663108at2759"/>
<keyword evidence="2" id="KW-1185">Reference proteome</keyword>
<protein>
    <submittedName>
        <fullName evidence="1">Uncharacterized protein</fullName>
    </submittedName>
</protein>
<evidence type="ECO:0000313" key="1">
    <source>
        <dbReference type="EnsemblPlants" id="cds.evm.model.10.1911"/>
    </source>
</evidence>
<dbReference type="OMA" id="IVRTGMI"/>
<dbReference type="EnsemblPlants" id="evm.model.10.1911">
    <property type="protein sequence ID" value="cds.evm.model.10.1911"/>
    <property type="gene ID" value="evm.TU.10.1911"/>
</dbReference>
<proteinExistence type="predicted"/>
<dbReference type="AlphaFoldDB" id="A0A803QLA8"/>
<dbReference type="PANTHER" id="PTHR34278:SF1">
    <property type="entry name" value="PROTEIN THI031, PUTATIVE-RELATED"/>
    <property type="match status" value="1"/>
</dbReference>
<dbReference type="EMBL" id="UZAU01000821">
    <property type="status" value="NOT_ANNOTATED_CDS"/>
    <property type="molecule type" value="Genomic_DNA"/>
</dbReference>
<reference evidence="1" key="1">
    <citation type="submission" date="2021-03" db="UniProtKB">
        <authorList>
            <consortium name="EnsemblPlants"/>
        </authorList>
    </citation>
    <scope>IDENTIFICATION</scope>
</reference>